<feature type="domain" description="Zn(2)-C6 fungal-type" evidence="8">
    <location>
        <begin position="12"/>
        <end position="42"/>
    </location>
</feature>
<evidence type="ECO:0000256" key="4">
    <source>
        <dbReference type="ARBA" id="ARBA00022801"/>
    </source>
</evidence>
<evidence type="ECO:0000256" key="6">
    <source>
        <dbReference type="ARBA" id="ARBA00023242"/>
    </source>
</evidence>
<keyword evidence="4" id="KW-0378">Hydrolase</keyword>
<accession>A0A8H7K3Y6</accession>
<feature type="region of interest" description="Disordered" evidence="7">
    <location>
        <begin position="85"/>
        <end position="122"/>
    </location>
</feature>
<keyword evidence="2" id="KW-0645">Protease</keyword>
<keyword evidence="6" id="KW-0539">Nucleus</keyword>
<comment type="similarity">
    <text evidence="1">Belongs to the peptidase M20A family.</text>
</comment>
<name>A0A8H7K3Y6_BIOOC</name>
<evidence type="ECO:0000259" key="8">
    <source>
        <dbReference type="PROSITE" id="PS50048"/>
    </source>
</evidence>
<keyword evidence="5" id="KW-0862">Zinc</keyword>
<dbReference type="InterPro" id="IPR021858">
    <property type="entry name" value="Fun_TF"/>
</dbReference>
<evidence type="ECO:0000256" key="2">
    <source>
        <dbReference type="ARBA" id="ARBA00022670"/>
    </source>
</evidence>
<evidence type="ECO:0000256" key="7">
    <source>
        <dbReference type="SAM" id="MobiDB-lite"/>
    </source>
</evidence>
<dbReference type="InterPro" id="IPR047177">
    <property type="entry name" value="Pept_M20A"/>
</dbReference>
<dbReference type="Gene3D" id="1.10.150.900">
    <property type="match status" value="1"/>
</dbReference>
<keyword evidence="3" id="KW-0479">Metal-binding</keyword>
<dbReference type="Pfam" id="PF00172">
    <property type="entry name" value="Zn_clus"/>
    <property type="match status" value="1"/>
</dbReference>
<dbReference type="Gene3D" id="3.40.630.10">
    <property type="entry name" value="Zn peptidases"/>
    <property type="match status" value="1"/>
</dbReference>
<dbReference type="EMBL" id="JADCTT010000018">
    <property type="protein sequence ID" value="KAF9743233.1"/>
    <property type="molecule type" value="Genomic_DNA"/>
</dbReference>
<organism evidence="9 10">
    <name type="scientific">Bionectria ochroleuca</name>
    <name type="common">Gliocladium roseum</name>
    <dbReference type="NCBI Taxonomy" id="29856"/>
    <lineage>
        <taxon>Eukaryota</taxon>
        <taxon>Fungi</taxon>
        <taxon>Dikarya</taxon>
        <taxon>Ascomycota</taxon>
        <taxon>Pezizomycotina</taxon>
        <taxon>Sordariomycetes</taxon>
        <taxon>Hypocreomycetidae</taxon>
        <taxon>Hypocreales</taxon>
        <taxon>Bionectriaceae</taxon>
        <taxon>Clonostachys</taxon>
    </lineage>
</organism>
<dbReference type="GO" id="GO:0000328">
    <property type="term" value="C:fungal-type vacuole lumen"/>
    <property type="evidence" value="ECO:0007669"/>
    <property type="project" value="TreeGrafter"/>
</dbReference>
<dbReference type="PANTHER" id="PTHR45962:SF1">
    <property type="entry name" value="N-FATTY-ACYL-AMINO ACID SYNTHASE_HYDROLASE PM20D1"/>
    <property type="match status" value="1"/>
</dbReference>
<dbReference type="GO" id="GO:0004180">
    <property type="term" value="F:carboxypeptidase activity"/>
    <property type="evidence" value="ECO:0007669"/>
    <property type="project" value="TreeGrafter"/>
</dbReference>
<dbReference type="GO" id="GO:0051603">
    <property type="term" value="P:proteolysis involved in protein catabolic process"/>
    <property type="evidence" value="ECO:0007669"/>
    <property type="project" value="TreeGrafter"/>
</dbReference>
<dbReference type="CDD" id="cd05674">
    <property type="entry name" value="M20_yscS"/>
    <property type="match status" value="1"/>
</dbReference>
<evidence type="ECO:0000256" key="5">
    <source>
        <dbReference type="ARBA" id="ARBA00022833"/>
    </source>
</evidence>
<dbReference type="SUPFAM" id="SSF53187">
    <property type="entry name" value="Zn-dependent exopeptidases"/>
    <property type="match status" value="1"/>
</dbReference>
<gene>
    <name evidence="9" type="ORF">IM811_006889</name>
</gene>
<dbReference type="FunFam" id="3.40.630.10:FF:000027">
    <property type="entry name" value="N-fatty-acyl-amino acid synthase/hydrolase PM20D1"/>
    <property type="match status" value="1"/>
</dbReference>
<protein>
    <recommendedName>
        <fullName evidence="8">Zn(2)-C6 fungal-type domain-containing protein</fullName>
    </recommendedName>
</protein>
<dbReference type="AlphaFoldDB" id="A0A8H7K3Y6"/>
<dbReference type="Pfam" id="PF07687">
    <property type="entry name" value="M20_dimer"/>
    <property type="match status" value="1"/>
</dbReference>
<evidence type="ECO:0000313" key="10">
    <source>
        <dbReference type="Proteomes" id="UP000616885"/>
    </source>
</evidence>
<dbReference type="PANTHER" id="PTHR45962">
    <property type="entry name" value="N-FATTY-ACYL-AMINO ACID SYNTHASE/HYDROLASE PM20D1"/>
    <property type="match status" value="1"/>
</dbReference>
<dbReference type="InterPro" id="IPR036264">
    <property type="entry name" value="Bact_exopeptidase_dim_dom"/>
</dbReference>
<dbReference type="CDD" id="cd00067">
    <property type="entry name" value="GAL4"/>
    <property type="match status" value="1"/>
</dbReference>
<proteinExistence type="inferred from homology"/>
<dbReference type="PROSITE" id="PS50048">
    <property type="entry name" value="ZN2_CY6_FUNGAL_2"/>
    <property type="match status" value="1"/>
</dbReference>
<dbReference type="Gene3D" id="4.10.240.10">
    <property type="entry name" value="Zn(2)-C6 fungal-type DNA-binding domain"/>
    <property type="match status" value="1"/>
</dbReference>
<sequence length="1188" mass="131122">MVGGRLHRSKTGCRACRRRKVRCDERKPICSACERLNLPCAYGSGPEDSGTGGASKFRVRFVNSSYSRPVAETEARAKAKEIQVAPLTTEPINDSPGALSSTASKSSPSFRSLPANDGHSSTLSQCAQVDPILVAGPITTSIAQQQSHDDGPLTLQHTASVWDTRPLPLSLLGVNAEASENSLPDDNINSQDVIPTHVSPMQGVETGRDPMPMSGFFDLNLTFDSLGEEWMSLPYEPIQSTAPAVTAATLQISEEDDNQSNSSEASGQVTIAPADHSLIQHYLNVMSQYAKLRGSADENIYTQIFSNMALFYPPLYHAIMAWTAMHLGQTKRQTYLIDVAEQRNSHAIVLLHQDRDIASHLELALVAIWFALQFDLLASPGIDSSCRHLEFAADLLDAQRRQAAAAEQSPSPLLLGRIGTRVLLWLGTFDARASWVGGTGRLLQSLELFRASYDFLEALFPDATHSETASSSHLKSSLQSNLDLDLLDNRFALLHRQVLAAPATIWSEIQSELLSLQRRLESSPIIANALDIILHNSSRVVKGKITTNVFNNLLLLSACYSLIIEFHRLFPSLGIGPLEPTDKLISGEVAATRIIRISAWVCRLRPPSPQNIWPRILFLAGIETTDLIQQDWVLRTLSEAERWGGNFTKTRALLDYVIKEQGSQGARLDYLDAMKQCTVDAIEPPGDDVNDSLHFMTLQHQKIQAERLSQAVRIPTESFDDNGEVDQDPRWKTFDQFHQVLEELFPLVHTHFERQKVNSYGLLFTLYGSNPSLKPVLFTAHQDVVPAGSPTEWKYPPFAGHYDGSWVWGRGSGDCKNVLIGLLSVMESLLSQEFTPQRTIVLAFGFDEETGGHRGAKQLNYALLEQWGQDSFLFLMDEGGMGVKTLGDVMYAYPGVGEKGYYDVEISLAVQGGHSSRPPPHTAIGILAQVVVALEDQTYLPSLPQWSPFRRALECSTKFSPDSVPSWLSDALLHDSEDGVARKLAEVLSDDKWLLQTSQAVDVVAGGVKVNALPESANVLLNHRVALHESVGYVNHHIRDIIRPIAKKHGLSLVDELSGSNIDSTDTKLTASAGVLHLRSLQNLAPSPLSPTDNDVWAAFGGTLRHVFESTAGGQNKSVVPVGNIMTGNTDTVHYWNLTKNIYRYTPARDGTRLNTHATDERMLITAHLEGMRVYYDLIRNFDRWQDE</sequence>
<evidence type="ECO:0000256" key="3">
    <source>
        <dbReference type="ARBA" id="ARBA00022723"/>
    </source>
</evidence>
<dbReference type="Gene3D" id="3.30.70.360">
    <property type="match status" value="1"/>
</dbReference>
<dbReference type="InterPro" id="IPR001138">
    <property type="entry name" value="Zn2Cys6_DnaBD"/>
</dbReference>
<dbReference type="GO" id="GO:0000981">
    <property type="term" value="F:DNA-binding transcription factor activity, RNA polymerase II-specific"/>
    <property type="evidence" value="ECO:0007669"/>
    <property type="project" value="InterPro"/>
</dbReference>
<reference evidence="9" key="1">
    <citation type="submission" date="2020-10" db="EMBL/GenBank/DDBJ databases">
        <title>High-Quality Genome Resource of Clonostachys rosea strain S41 by Oxford Nanopore Long-Read Sequencing.</title>
        <authorList>
            <person name="Wang H."/>
        </authorList>
    </citation>
    <scope>NUCLEOTIDE SEQUENCE</scope>
    <source>
        <strain evidence="9">S41</strain>
    </source>
</reference>
<dbReference type="InterPro" id="IPR002933">
    <property type="entry name" value="Peptidase_M20"/>
</dbReference>
<dbReference type="GO" id="GO:0008270">
    <property type="term" value="F:zinc ion binding"/>
    <property type="evidence" value="ECO:0007669"/>
    <property type="project" value="InterPro"/>
</dbReference>
<dbReference type="InterPro" id="IPR001261">
    <property type="entry name" value="ArgE/DapE_CS"/>
</dbReference>
<dbReference type="PROSITE" id="PS00463">
    <property type="entry name" value="ZN2_CY6_FUNGAL_1"/>
    <property type="match status" value="1"/>
</dbReference>
<dbReference type="SUPFAM" id="SSF55031">
    <property type="entry name" value="Bacterial exopeptidase dimerisation domain"/>
    <property type="match status" value="1"/>
</dbReference>
<comment type="caution">
    <text evidence="9">The sequence shown here is derived from an EMBL/GenBank/DDBJ whole genome shotgun (WGS) entry which is preliminary data.</text>
</comment>
<dbReference type="Pfam" id="PF11951">
    <property type="entry name" value="Fungal_trans_2"/>
    <property type="match status" value="1"/>
</dbReference>
<dbReference type="Pfam" id="PF01546">
    <property type="entry name" value="Peptidase_M20"/>
    <property type="match status" value="1"/>
</dbReference>
<dbReference type="InterPro" id="IPR036864">
    <property type="entry name" value="Zn2-C6_fun-type_DNA-bd_sf"/>
</dbReference>
<dbReference type="SUPFAM" id="SSF57701">
    <property type="entry name" value="Zn2/Cys6 DNA-binding domain"/>
    <property type="match status" value="1"/>
</dbReference>
<dbReference type="SMART" id="SM00066">
    <property type="entry name" value="GAL4"/>
    <property type="match status" value="1"/>
</dbReference>
<evidence type="ECO:0000256" key="1">
    <source>
        <dbReference type="ARBA" id="ARBA00006247"/>
    </source>
</evidence>
<dbReference type="PROSITE" id="PS00758">
    <property type="entry name" value="ARGE_DAPE_CPG2_1"/>
    <property type="match status" value="1"/>
</dbReference>
<dbReference type="InterPro" id="IPR011650">
    <property type="entry name" value="Peptidase_M20_dimer"/>
</dbReference>
<feature type="compositionally biased region" description="Low complexity" evidence="7">
    <location>
        <begin position="95"/>
        <end position="112"/>
    </location>
</feature>
<evidence type="ECO:0000313" key="9">
    <source>
        <dbReference type="EMBL" id="KAF9743233.1"/>
    </source>
</evidence>
<dbReference type="Proteomes" id="UP000616885">
    <property type="component" value="Unassembled WGS sequence"/>
</dbReference>